<sequence length="122" mass="13947">MIRLSAYSTGATSKLVENLNFYQDDSRYRKLKVYIDDQARYYHDLPIPPHNFPATEDDTYYKVETQTADRLDYVSHVVYRNSKLWWVAAMANDIEDPDNVPIGTVLNIPAQSSLYGHGGALS</sequence>
<dbReference type="Proteomes" id="UP000203261">
    <property type="component" value="Segment"/>
</dbReference>
<protein>
    <recommendedName>
        <fullName evidence="3">LysM domain-containing protein</fullName>
    </recommendedName>
</protein>
<dbReference type="RefSeq" id="YP_009302437.1">
    <property type="nucleotide sequence ID" value="NC_031245.1"/>
</dbReference>
<evidence type="ECO:0000313" key="2">
    <source>
        <dbReference type="Proteomes" id="UP000203261"/>
    </source>
</evidence>
<name>A0A127AW31_9CAUD</name>
<evidence type="ECO:0008006" key="3">
    <source>
        <dbReference type="Google" id="ProtNLM"/>
    </source>
</evidence>
<proteinExistence type="predicted"/>
<accession>A0A127AW31</accession>
<dbReference type="KEGG" id="vg:29125217"/>
<reference evidence="1 2" key="1">
    <citation type="submission" date="2015-08" db="EMBL/GenBank/DDBJ databases">
        <authorList>
            <person name="Babu N.S."/>
            <person name="Beckwith C.J."/>
            <person name="Beseler K.G."/>
            <person name="Brison A."/>
            <person name="Carone J.V."/>
            <person name="Caskin T.P."/>
            <person name="Diamond M."/>
            <person name="Durham M.E."/>
            <person name="Foxe J.M."/>
            <person name="Go M."/>
            <person name="Henderson B.A."/>
            <person name="Jones I.B."/>
            <person name="McGettigan J.A."/>
            <person name="Micheletti S.J."/>
            <person name="Nasrallah M.E."/>
            <person name="Ortiz D."/>
            <person name="Piller C.R."/>
            <person name="Privatt S.R."/>
            <person name="Schneider S.L."/>
            <person name="Sharp S."/>
            <person name="Smith T.C."/>
            <person name="Stanton J.D."/>
            <person name="Ullery H.E."/>
            <person name="Wilson R.J."/>
            <person name="Serrano M.G."/>
            <person name="Buck G."/>
            <person name="Lee V."/>
            <person name="Wang Y."/>
            <person name="Carvalho R."/>
            <person name="Voegtly L."/>
            <person name="Shi R."/>
            <person name="Duckworth R."/>
            <person name="Johnson A."/>
            <person name="Loviza R."/>
            <person name="Walstead R."/>
            <person name="Shah Z."/>
            <person name="Kiflezghi M."/>
            <person name="Wade K."/>
            <person name="Ball S.L."/>
            <person name="Bradley K.W."/>
            <person name="Asai D.J."/>
            <person name="Bowman C.A."/>
            <person name="Russell D.A."/>
            <person name="Pope W.H."/>
            <person name="Jacobs-Sera D."/>
            <person name="Hendrix R.W."/>
            <person name="Hatfull G.F."/>
        </authorList>
    </citation>
    <scope>NUCLEOTIDE SEQUENCE [LARGE SCALE GENOMIC DNA]</scope>
</reference>
<dbReference type="GeneID" id="29125217"/>
<keyword evidence="2" id="KW-1185">Reference proteome</keyword>
<gene>
    <name evidence="1" type="ORF">SP15_049</name>
</gene>
<organism evidence="1 2">
    <name type="scientific">Bacillus phage SP-15</name>
    <dbReference type="NCBI Taxonomy" id="1792032"/>
    <lineage>
        <taxon>Viruses</taxon>
        <taxon>Duplodnaviria</taxon>
        <taxon>Heunggongvirae</taxon>
        <taxon>Uroviricota</taxon>
        <taxon>Caudoviricetes</taxon>
        <taxon>Thornevirus</taxon>
        <taxon>Thornevirus SP15</taxon>
    </lineage>
</organism>
<evidence type="ECO:0000313" key="1">
    <source>
        <dbReference type="EMBL" id="AMM44848.1"/>
    </source>
</evidence>
<dbReference type="EMBL" id="KT624200">
    <property type="protein sequence ID" value="AMM44848.1"/>
    <property type="molecule type" value="Genomic_DNA"/>
</dbReference>